<dbReference type="STRING" id="946483.Cenrod_1999"/>
<dbReference type="Proteomes" id="UP000017184">
    <property type="component" value="Chromosome"/>
</dbReference>
<evidence type="ECO:0000313" key="1">
    <source>
        <dbReference type="EMBL" id="AGX88072.1"/>
    </source>
</evidence>
<protein>
    <submittedName>
        <fullName evidence="1">Uncharacterized protein</fullName>
    </submittedName>
</protein>
<accession>U5N9I8</accession>
<evidence type="ECO:0000313" key="2">
    <source>
        <dbReference type="Proteomes" id="UP000017184"/>
    </source>
</evidence>
<dbReference type="AlphaFoldDB" id="U5N9I8"/>
<gene>
    <name evidence="1" type="ORF">Cenrod_1999</name>
</gene>
<dbReference type="HOGENOM" id="CLU_3023526_0_0_4"/>
<dbReference type="EMBL" id="CP004885">
    <property type="protein sequence ID" value="AGX88072.1"/>
    <property type="molecule type" value="Genomic_DNA"/>
</dbReference>
<keyword evidence="2" id="KW-1185">Reference proteome</keyword>
<dbReference type="KEGG" id="cbx:Cenrod_1999"/>
<sequence>MHPIQESAPTIGRIWKLIEETNRIVQEVAAMVMGEEAQQYAQSQGLYGSAKAERA</sequence>
<name>U5N9I8_9BURK</name>
<organism evidence="1 2">
    <name type="scientific">Candidatus Symbiobacter mobilis CR</name>
    <dbReference type="NCBI Taxonomy" id="946483"/>
    <lineage>
        <taxon>Bacteria</taxon>
        <taxon>Pseudomonadati</taxon>
        <taxon>Pseudomonadota</taxon>
        <taxon>Betaproteobacteria</taxon>
        <taxon>Burkholderiales</taxon>
        <taxon>Comamonadaceae</taxon>
    </lineage>
</organism>
<reference evidence="1 2" key="1">
    <citation type="journal article" date="2013" name="Genome Biol.">
        <title>Genomic analysis reveals key aspects of prokaryotic symbiosis in the phototrophic consortium "Chlorochromatium aggregatum".</title>
        <authorList>
            <person name="Liu Z."/>
            <person name="Muller J."/>
            <person name="Li T."/>
            <person name="Alvey R.M."/>
            <person name="Vogl K."/>
            <person name="Frigaard N.U."/>
            <person name="Rockwell N.C."/>
            <person name="Boyd E.S."/>
            <person name="Tomsho L.P."/>
            <person name="Schuster S.C."/>
            <person name="Henke P."/>
            <person name="Rohde M."/>
            <person name="Overmann J."/>
            <person name="Bryant D.A."/>
        </authorList>
    </citation>
    <scope>NUCLEOTIDE SEQUENCE [LARGE SCALE GENOMIC DNA]</scope>
    <source>
        <strain evidence="1">CR</strain>
    </source>
</reference>
<dbReference type="RefSeq" id="WP_022774910.1">
    <property type="nucleotide sequence ID" value="NC_022576.1"/>
</dbReference>
<proteinExistence type="predicted"/>